<reference evidence="1" key="1">
    <citation type="submission" date="2022-01" db="EMBL/GenBank/DDBJ databases">
        <title>Genome-Based Taxonomic Classification of the Phylum Actinobacteria.</title>
        <authorList>
            <person name="Gao Y."/>
        </authorList>
    </citation>
    <scope>NUCLEOTIDE SEQUENCE</scope>
    <source>
        <strain evidence="1">KLBMP 8922</strain>
    </source>
</reference>
<sequence>MGTWGSGNFDSDTAADHLSEITARLISEVAAAMDGDPVEIEPDEYWGVAVPCNLELLLLLSRQGYVGAGLPDPGVVADWKTKFMAVWEESIDGLEPAPGHKDARRAVLARTFDELAQACAAQVDDAS</sequence>
<dbReference type="AlphaFoldDB" id="A0AA41U445"/>
<accession>A0AA41U445</accession>
<gene>
    <name evidence="1" type="ORF">LZ495_40125</name>
</gene>
<dbReference type="EMBL" id="JAKFHA010000048">
    <property type="protein sequence ID" value="MCF2533398.1"/>
    <property type="molecule type" value="Genomic_DNA"/>
</dbReference>
<dbReference type="Proteomes" id="UP001165378">
    <property type="component" value="Unassembled WGS sequence"/>
</dbReference>
<name>A0AA41U445_9ACTN</name>
<evidence type="ECO:0000313" key="2">
    <source>
        <dbReference type="Proteomes" id="UP001165378"/>
    </source>
</evidence>
<keyword evidence="2" id="KW-1185">Reference proteome</keyword>
<organism evidence="1 2">
    <name type="scientific">Yinghuangia soli</name>
    <dbReference type="NCBI Taxonomy" id="2908204"/>
    <lineage>
        <taxon>Bacteria</taxon>
        <taxon>Bacillati</taxon>
        <taxon>Actinomycetota</taxon>
        <taxon>Actinomycetes</taxon>
        <taxon>Kitasatosporales</taxon>
        <taxon>Streptomycetaceae</taxon>
        <taxon>Yinghuangia</taxon>
    </lineage>
</organism>
<evidence type="ECO:0000313" key="1">
    <source>
        <dbReference type="EMBL" id="MCF2533398.1"/>
    </source>
</evidence>
<comment type="caution">
    <text evidence="1">The sequence shown here is derived from an EMBL/GenBank/DDBJ whole genome shotgun (WGS) entry which is preliminary data.</text>
</comment>
<protein>
    <submittedName>
        <fullName evidence="1">DUF4259 domain-containing protein</fullName>
    </submittedName>
</protein>
<proteinExistence type="predicted"/>
<dbReference type="RefSeq" id="WP_235058173.1">
    <property type="nucleotide sequence ID" value="NZ_JAKFHA010000048.1"/>
</dbReference>